<gene>
    <name evidence="2" type="ORF">J2X06_001196</name>
</gene>
<keyword evidence="3" id="KW-1185">Reference proteome</keyword>
<evidence type="ECO:0000256" key="1">
    <source>
        <dbReference type="SAM" id="MobiDB-lite"/>
    </source>
</evidence>
<protein>
    <submittedName>
        <fullName evidence="2">Uncharacterized protein</fullName>
    </submittedName>
</protein>
<dbReference type="RefSeq" id="WP_310059606.1">
    <property type="nucleotide sequence ID" value="NZ_JAVDVY010000001.1"/>
</dbReference>
<organism evidence="2 3">
    <name type="scientific">Lysobacter niastensis</name>
    <dbReference type="NCBI Taxonomy" id="380629"/>
    <lineage>
        <taxon>Bacteria</taxon>
        <taxon>Pseudomonadati</taxon>
        <taxon>Pseudomonadota</taxon>
        <taxon>Gammaproteobacteria</taxon>
        <taxon>Lysobacterales</taxon>
        <taxon>Lysobacteraceae</taxon>
        <taxon>Lysobacter</taxon>
    </lineage>
</organism>
<dbReference type="Proteomes" id="UP001251524">
    <property type="component" value="Unassembled WGS sequence"/>
</dbReference>
<proteinExistence type="predicted"/>
<name>A0ABU1W968_9GAMM</name>
<feature type="region of interest" description="Disordered" evidence="1">
    <location>
        <begin position="1"/>
        <end position="67"/>
    </location>
</feature>
<reference evidence="2 3" key="1">
    <citation type="submission" date="2023-07" db="EMBL/GenBank/DDBJ databases">
        <title>Sorghum-associated microbial communities from plants grown in Nebraska, USA.</title>
        <authorList>
            <person name="Schachtman D."/>
        </authorList>
    </citation>
    <scope>NUCLEOTIDE SEQUENCE [LARGE SCALE GENOMIC DNA]</scope>
    <source>
        <strain evidence="2 3">BE198</strain>
    </source>
</reference>
<accession>A0ABU1W968</accession>
<evidence type="ECO:0000313" key="3">
    <source>
        <dbReference type="Proteomes" id="UP001251524"/>
    </source>
</evidence>
<feature type="compositionally biased region" description="Acidic residues" evidence="1">
    <location>
        <begin position="17"/>
        <end position="31"/>
    </location>
</feature>
<evidence type="ECO:0000313" key="2">
    <source>
        <dbReference type="EMBL" id="MDR7134012.1"/>
    </source>
</evidence>
<dbReference type="EMBL" id="JAVDVY010000001">
    <property type="protein sequence ID" value="MDR7134012.1"/>
    <property type="molecule type" value="Genomic_DNA"/>
</dbReference>
<sequence length="93" mass="10300">MPSIIIRSGNPPTATPDELEVGPGEDFEFEGDTAFTIEFTEDSPDKNDPDKKRKSSKNNGKDKIKMKAKDIKKKYPYQIVIGDSSADPAIIIK</sequence>
<comment type="caution">
    <text evidence="2">The sequence shown here is derived from an EMBL/GenBank/DDBJ whole genome shotgun (WGS) entry which is preliminary data.</text>
</comment>